<evidence type="ECO:0000256" key="5">
    <source>
        <dbReference type="ARBA" id="ARBA00022670"/>
    </source>
</evidence>
<evidence type="ECO:0000256" key="19">
    <source>
        <dbReference type="SAM" id="SignalP"/>
    </source>
</evidence>
<dbReference type="CDD" id="cd09601">
    <property type="entry name" value="M1_APN-Q_like"/>
    <property type="match status" value="1"/>
</dbReference>
<dbReference type="FunFam" id="1.10.390.10:FF:000006">
    <property type="entry name" value="Puromycin-sensitive aminopeptidase"/>
    <property type="match status" value="1"/>
</dbReference>
<evidence type="ECO:0000256" key="16">
    <source>
        <dbReference type="PIRSR" id="PIRSR634016-3"/>
    </source>
</evidence>
<dbReference type="EMBL" id="JAFLCK010000004">
    <property type="protein sequence ID" value="MBN8659521.1"/>
    <property type="molecule type" value="Genomic_DNA"/>
</dbReference>
<keyword evidence="14" id="KW-0325">Glycoprotein</keyword>
<dbReference type="InterPro" id="IPR024571">
    <property type="entry name" value="ERAP1-like_C_dom"/>
</dbReference>
<dbReference type="InterPro" id="IPR042097">
    <property type="entry name" value="Aminopeptidase_N-like_N_sf"/>
</dbReference>
<feature type="domain" description="Peptidase M1 membrane alanine aminopeptidase" evidence="20">
    <location>
        <begin position="272"/>
        <end position="496"/>
    </location>
</feature>
<dbReference type="InterPro" id="IPR027268">
    <property type="entry name" value="Peptidase_M4/M1_CTD_sf"/>
</dbReference>
<dbReference type="Pfam" id="PF01433">
    <property type="entry name" value="Peptidase_M1"/>
    <property type="match status" value="1"/>
</dbReference>
<dbReference type="GO" id="GO:0006508">
    <property type="term" value="P:proteolysis"/>
    <property type="evidence" value="ECO:0007669"/>
    <property type="project" value="UniProtKB-KW"/>
</dbReference>
<keyword evidence="4 18" id="KW-0031">Aminopeptidase</keyword>
<dbReference type="Pfam" id="PF11838">
    <property type="entry name" value="ERAP1_C"/>
    <property type="match status" value="1"/>
</dbReference>
<feature type="domain" description="Aminopeptidase N-like N-terminal" evidence="22">
    <location>
        <begin position="51"/>
        <end position="237"/>
    </location>
</feature>
<evidence type="ECO:0000256" key="14">
    <source>
        <dbReference type="ARBA" id="ARBA00023180"/>
    </source>
</evidence>
<comment type="cofactor">
    <cofactor evidence="16 18">
        <name>Zn(2+)</name>
        <dbReference type="ChEBI" id="CHEBI:29105"/>
    </cofactor>
    <text evidence="16 18">Binds 1 zinc ion per subunit.</text>
</comment>
<dbReference type="Proteomes" id="UP000664277">
    <property type="component" value="Unassembled WGS sequence"/>
</dbReference>
<sequence length="926" mass="103254">MSYRRLLALSLLLTSVWGAFALPLPTGAEESAKSSAAAKKRDSLRLTADVVPEKYDLFFEPDFEHGEFEGSETIVIKVLRGTKTVVLHAKDLSVFDASVARRGGKDSFVKLDIAIDRDTQMLTLSSNNLLAPGDYDLAVKFRGKLSEKLAGFYMSSFKDRSGKEQKIATTQMEPTDARRMFPCFDEPALKSKFKVSAAIPQQMVAISNGAVEFEKLDQRSGKKIVSFKTTPPFSTYLFALVIGDFKPSRTVEVAGKKIRVFAPSGKEDLTEFALEVAERLLPYYQKYFGIDYPLEKLDLIAIPDFSAGAMENPGAITFRESALLVDKGASLSTRMNVAGIVAHEMAHLWFGDLVTMKWWNDLWLNEAFATWMATKALEALYPEWRPFDEFSLSRVATLEADGLLATRAVEYPVKTPEDAMEMFDEITYEKGGSLLRMLETYLSESVFQAGIQQYMKDFAFGNAGTDDLWQALSNAARKSGQSGIQNADVKALMQSWVFEKGCPVVSFNYVTEKSKQDNQSISLNLSQNRYLRTGQSEKSKSKETIWQIPLNVRLAPDANGGRSVQPVLFSTPVASKKLNALPLFVNGTGCGFFRTRYDAVALDNLLASKIEKMLNCQERVSLYSDLHALAVCGSNAKAVGVENMKGYIKALTQLKADQDPYVLSLLIGQTAYFNDFIAEGQEEEYAEYVRSLLKPHLSRLGFERKESDSELLGQLRGRLVMTLGTIGKDTDCIEFCRTAFANYISDETTVDPDLRQAVAHVNAFNGEADEYSRLLQSVKLSKNPEAYYRNLGALASFRGENQVDYTLNMVLSKDVRAQDGPRILSRLLGNKAARAACWRFIQSNWSKLEAKFDDKHLPDLIESCAVFTEPAELESLQHFVEAHPLKNGRRSVAKTLEIVSARIKFKEGAKDGALMVFRDALDQKTN</sequence>
<evidence type="ECO:0000256" key="3">
    <source>
        <dbReference type="ARBA" id="ARBA00010136"/>
    </source>
</evidence>
<feature type="active site" description="Proton acceptor" evidence="15">
    <location>
        <position position="344"/>
    </location>
</feature>
<evidence type="ECO:0000256" key="11">
    <source>
        <dbReference type="ARBA" id="ARBA00022989"/>
    </source>
</evidence>
<comment type="subcellular location">
    <subcellularLocation>
        <location evidence="2">Membrane</location>
        <topology evidence="2">Single-pass type II membrane protein</topology>
    </subcellularLocation>
</comment>
<dbReference type="GO" id="GO:0042277">
    <property type="term" value="F:peptide binding"/>
    <property type="evidence" value="ECO:0007669"/>
    <property type="project" value="TreeGrafter"/>
</dbReference>
<evidence type="ECO:0000313" key="23">
    <source>
        <dbReference type="EMBL" id="MBN8659521.1"/>
    </source>
</evidence>
<comment type="catalytic activity">
    <reaction evidence="1">
        <text>Release of an N-terminal amino acid, Xaa-|-Yaa- from a peptide, amide or arylamide. Xaa is preferably Ala, but may be most amino acids including Pro (slow action). When a terminal hydrophobic residue is followed by a prolyl residue, the two may be released as an intact Xaa-Pro dipeptide.</text>
        <dbReference type="EC" id="3.4.11.2"/>
    </reaction>
</comment>
<dbReference type="Gene3D" id="1.10.390.10">
    <property type="entry name" value="Neutral Protease Domain 2"/>
    <property type="match status" value="1"/>
</dbReference>
<keyword evidence="9 16" id="KW-0862">Zinc</keyword>
<dbReference type="InterPro" id="IPR034016">
    <property type="entry name" value="M1_APN-typ"/>
</dbReference>
<feature type="site" description="Transition state stabilizer" evidence="17">
    <location>
        <position position="428"/>
    </location>
</feature>
<accession>A0A8J7P7H4</accession>
<feature type="binding site" evidence="16">
    <location>
        <position position="343"/>
    </location>
    <ligand>
        <name>Zn(2+)</name>
        <dbReference type="ChEBI" id="CHEBI:29105"/>
        <note>catalytic</note>
    </ligand>
</feature>
<evidence type="ECO:0000256" key="10">
    <source>
        <dbReference type="ARBA" id="ARBA00022968"/>
    </source>
</evidence>
<dbReference type="InterPro" id="IPR045357">
    <property type="entry name" value="Aminopeptidase_N-like_N"/>
</dbReference>
<evidence type="ECO:0000256" key="1">
    <source>
        <dbReference type="ARBA" id="ARBA00000098"/>
    </source>
</evidence>
<dbReference type="InterPro" id="IPR050344">
    <property type="entry name" value="Peptidase_M1_aminopeptidases"/>
</dbReference>
<dbReference type="AlphaFoldDB" id="A0A8J7P7H4"/>
<dbReference type="GO" id="GO:0043171">
    <property type="term" value="P:peptide catabolic process"/>
    <property type="evidence" value="ECO:0007669"/>
    <property type="project" value="TreeGrafter"/>
</dbReference>
<evidence type="ECO:0000256" key="8">
    <source>
        <dbReference type="ARBA" id="ARBA00022801"/>
    </source>
</evidence>
<proteinExistence type="inferred from homology"/>
<dbReference type="FunFam" id="2.60.40.1730:FF:000001">
    <property type="entry name" value="Leucyl-cystinyl aminopeptidase"/>
    <property type="match status" value="1"/>
</dbReference>
<keyword evidence="10" id="KW-0735">Signal-anchor</keyword>
<dbReference type="InterPro" id="IPR001930">
    <property type="entry name" value="Peptidase_M1"/>
</dbReference>
<dbReference type="GO" id="GO:0016020">
    <property type="term" value="C:membrane"/>
    <property type="evidence" value="ECO:0007669"/>
    <property type="project" value="UniProtKB-SubCell"/>
</dbReference>
<keyword evidence="5 18" id="KW-0645">Protease</keyword>
<reference evidence="23" key="1">
    <citation type="submission" date="2021-02" db="EMBL/GenBank/DDBJ databases">
        <title>Genome-Resolved Metagenomics of a Microbial Community Performing Photosynthetic Biological Nutrient Removal.</title>
        <authorList>
            <person name="Mcdaniel E.A."/>
        </authorList>
    </citation>
    <scope>NUCLEOTIDE SEQUENCE</scope>
    <source>
        <strain evidence="23">UWPOB_OBS1</strain>
    </source>
</reference>
<dbReference type="GO" id="GO:0016285">
    <property type="term" value="F:alanyl aminopeptidase activity"/>
    <property type="evidence" value="ECO:0007669"/>
    <property type="project" value="UniProtKB-EC"/>
</dbReference>
<feature type="signal peptide" evidence="19">
    <location>
        <begin position="1"/>
        <end position="21"/>
    </location>
</feature>
<feature type="chain" id="PRO_5035297727" description="Aminopeptidase" evidence="19">
    <location>
        <begin position="22"/>
        <end position="926"/>
    </location>
</feature>
<evidence type="ECO:0000259" key="20">
    <source>
        <dbReference type="Pfam" id="PF01433"/>
    </source>
</evidence>
<dbReference type="GO" id="GO:0005615">
    <property type="term" value="C:extracellular space"/>
    <property type="evidence" value="ECO:0007669"/>
    <property type="project" value="TreeGrafter"/>
</dbReference>
<feature type="binding site" evidence="16">
    <location>
        <position position="366"/>
    </location>
    <ligand>
        <name>Zn(2+)</name>
        <dbReference type="ChEBI" id="CHEBI:29105"/>
        <note>catalytic</note>
    </ligand>
</feature>
<dbReference type="GO" id="GO:0008270">
    <property type="term" value="F:zinc ion binding"/>
    <property type="evidence" value="ECO:0007669"/>
    <property type="project" value="UniProtKB-UniRule"/>
</dbReference>
<dbReference type="GO" id="GO:0005737">
    <property type="term" value="C:cytoplasm"/>
    <property type="evidence" value="ECO:0007669"/>
    <property type="project" value="TreeGrafter"/>
</dbReference>
<comment type="similarity">
    <text evidence="3 18">Belongs to the peptidase M1 family.</text>
</comment>
<keyword evidence="8 18" id="KW-0378">Hydrolase</keyword>
<evidence type="ECO:0000256" key="6">
    <source>
        <dbReference type="ARBA" id="ARBA00022692"/>
    </source>
</evidence>
<evidence type="ECO:0000256" key="12">
    <source>
        <dbReference type="ARBA" id="ARBA00023049"/>
    </source>
</evidence>
<keyword evidence="11" id="KW-1133">Transmembrane helix</keyword>
<organism evidence="23 24">
    <name type="scientific">Candidatus Obscuribacter phosphatis</name>
    <dbReference type="NCBI Taxonomy" id="1906157"/>
    <lineage>
        <taxon>Bacteria</taxon>
        <taxon>Bacillati</taxon>
        <taxon>Candidatus Melainabacteria</taxon>
        <taxon>Candidatus Obscuribacterales</taxon>
        <taxon>Candidatus Obscuribacteraceae</taxon>
        <taxon>Candidatus Obscuribacter</taxon>
    </lineage>
</organism>
<dbReference type="Gene3D" id="2.60.40.1730">
    <property type="entry name" value="tricorn interacting facor f3 domain"/>
    <property type="match status" value="1"/>
</dbReference>
<evidence type="ECO:0000256" key="13">
    <source>
        <dbReference type="ARBA" id="ARBA00023136"/>
    </source>
</evidence>
<keyword evidence="13" id="KW-0472">Membrane</keyword>
<dbReference type="InterPro" id="IPR014782">
    <property type="entry name" value="Peptidase_M1_dom"/>
</dbReference>
<dbReference type="Gene3D" id="1.25.50.20">
    <property type="match status" value="1"/>
</dbReference>
<keyword evidence="6" id="KW-0812">Transmembrane</keyword>
<keyword evidence="19" id="KW-0732">Signal</keyword>
<comment type="caution">
    <text evidence="23">The sequence shown here is derived from an EMBL/GenBank/DDBJ whole genome shotgun (WGS) entry which is preliminary data.</text>
</comment>
<evidence type="ECO:0000259" key="21">
    <source>
        <dbReference type="Pfam" id="PF11838"/>
    </source>
</evidence>
<feature type="binding site" evidence="16">
    <location>
        <position position="347"/>
    </location>
    <ligand>
        <name>Zn(2+)</name>
        <dbReference type="ChEBI" id="CHEBI:29105"/>
        <note>catalytic</note>
    </ligand>
</feature>
<evidence type="ECO:0000259" key="22">
    <source>
        <dbReference type="Pfam" id="PF17900"/>
    </source>
</evidence>
<evidence type="ECO:0000256" key="9">
    <source>
        <dbReference type="ARBA" id="ARBA00022833"/>
    </source>
</evidence>
<dbReference type="EC" id="3.4.11.-" evidence="18"/>
<dbReference type="SUPFAM" id="SSF55486">
    <property type="entry name" value="Metalloproteases ('zincins'), catalytic domain"/>
    <property type="match status" value="1"/>
</dbReference>
<evidence type="ECO:0000256" key="2">
    <source>
        <dbReference type="ARBA" id="ARBA00004606"/>
    </source>
</evidence>
<dbReference type="PANTHER" id="PTHR11533">
    <property type="entry name" value="PROTEASE M1 ZINC METALLOPROTEASE"/>
    <property type="match status" value="1"/>
</dbReference>
<dbReference type="GO" id="GO:0070006">
    <property type="term" value="F:metalloaminopeptidase activity"/>
    <property type="evidence" value="ECO:0007669"/>
    <property type="project" value="TreeGrafter"/>
</dbReference>
<dbReference type="SUPFAM" id="SSF63737">
    <property type="entry name" value="Leukotriene A4 hydrolase N-terminal domain"/>
    <property type="match status" value="1"/>
</dbReference>
<protein>
    <recommendedName>
        <fullName evidence="18">Aminopeptidase</fullName>
        <ecNumber evidence="18">3.4.11.-</ecNumber>
    </recommendedName>
</protein>
<evidence type="ECO:0000256" key="7">
    <source>
        <dbReference type="ARBA" id="ARBA00022723"/>
    </source>
</evidence>
<evidence type="ECO:0000256" key="18">
    <source>
        <dbReference type="RuleBase" id="RU364040"/>
    </source>
</evidence>
<keyword evidence="12 18" id="KW-0482">Metalloprotease</keyword>
<dbReference type="Pfam" id="PF17900">
    <property type="entry name" value="Peptidase_M1_N"/>
    <property type="match status" value="1"/>
</dbReference>
<name>A0A8J7P7H4_9BACT</name>
<evidence type="ECO:0000256" key="15">
    <source>
        <dbReference type="PIRSR" id="PIRSR634016-1"/>
    </source>
</evidence>
<gene>
    <name evidence="23" type="ORF">J0M35_04105</name>
</gene>
<dbReference type="PANTHER" id="PTHR11533:SF299">
    <property type="entry name" value="AMINOPEPTIDASE"/>
    <property type="match status" value="1"/>
</dbReference>
<dbReference type="PRINTS" id="PR00756">
    <property type="entry name" value="ALADIPTASE"/>
</dbReference>
<evidence type="ECO:0000313" key="24">
    <source>
        <dbReference type="Proteomes" id="UP000664277"/>
    </source>
</evidence>
<evidence type="ECO:0000256" key="17">
    <source>
        <dbReference type="PIRSR" id="PIRSR634016-4"/>
    </source>
</evidence>
<feature type="domain" description="ERAP1-like C-terminal" evidence="21">
    <location>
        <begin position="584"/>
        <end position="899"/>
    </location>
</feature>
<keyword evidence="7 16" id="KW-0479">Metal-binding</keyword>
<evidence type="ECO:0000256" key="4">
    <source>
        <dbReference type="ARBA" id="ARBA00022438"/>
    </source>
</evidence>